<dbReference type="SUPFAM" id="SSF53756">
    <property type="entry name" value="UDP-Glycosyltransferase/glycogen phosphorylase"/>
    <property type="match status" value="1"/>
</dbReference>
<accession>A0A5C6YM87</accession>
<dbReference type="EMBL" id="VORU01000010">
    <property type="protein sequence ID" value="TXD68504.1"/>
    <property type="molecule type" value="Genomic_DNA"/>
</dbReference>
<dbReference type="GO" id="GO:0016757">
    <property type="term" value="F:glycosyltransferase activity"/>
    <property type="evidence" value="ECO:0007669"/>
    <property type="project" value="UniProtKB-ARBA"/>
</dbReference>
<feature type="domain" description="Glycosyl transferase family 1" evidence="1">
    <location>
        <begin position="242"/>
        <end position="391"/>
    </location>
</feature>
<proteinExistence type="predicted"/>
<organism evidence="2 3">
    <name type="scientific">Aequorivita lipolytica</name>
    <dbReference type="NCBI Taxonomy" id="153267"/>
    <lineage>
        <taxon>Bacteria</taxon>
        <taxon>Pseudomonadati</taxon>
        <taxon>Bacteroidota</taxon>
        <taxon>Flavobacteriia</taxon>
        <taxon>Flavobacteriales</taxon>
        <taxon>Flavobacteriaceae</taxon>
        <taxon>Aequorivita</taxon>
    </lineage>
</organism>
<dbReference type="OrthoDB" id="9794575at2"/>
<dbReference type="Proteomes" id="UP000321945">
    <property type="component" value="Unassembled WGS sequence"/>
</dbReference>
<keyword evidence="2" id="KW-0808">Transferase</keyword>
<dbReference type="Pfam" id="PF00534">
    <property type="entry name" value="Glycos_transf_1"/>
    <property type="match status" value="1"/>
</dbReference>
<evidence type="ECO:0000313" key="3">
    <source>
        <dbReference type="Proteomes" id="UP000321945"/>
    </source>
</evidence>
<comment type="caution">
    <text evidence="2">The sequence shown here is derived from an EMBL/GenBank/DDBJ whole genome shotgun (WGS) entry which is preliminary data.</text>
</comment>
<sequence>MKRALIITYYWPPAGGPGVQRWLKFVKYFQEFGVEPIVYAPENPNYPLIDENFSSEIPPDIEIIKQPINEPYRFAKLFSKEKTKQISSGIISKKQVSAMEKLMLYVRGNFFIPDARVGWVKPSVKFLSKYISENAVDVVITTGPPHSLHLIGMQLQKELNVKWIADFRDPWTTIHYHKSLRLNKSSERKHKALEALVLKSADIITVTSPTTKKEFEMITETPIEVVTNGYEISEEIDFEKDSSFSISHIGSLLSERNPEVLWKVLSEICKENTSFKNDLQLKFAGAISEDVKKSLKNFELISNCRFLGYVSHSEALKLQLKSQVLLLVEINSNETRAIIPGKLFEYLAAKRPIIALGPKESDIEGIITETKAGKFFSYWDDDELKAEILQLYAAFKSGNLKIASKGIEKYSRRELTKQMASLILRDYLIKCVS</sequence>
<reference evidence="2 3" key="1">
    <citation type="submission" date="2019-08" db="EMBL/GenBank/DDBJ databases">
        <title>Genome of Aequorivita lipolytica Y10-2 (type strain).</title>
        <authorList>
            <person name="Bowman J.P."/>
        </authorList>
    </citation>
    <scope>NUCLEOTIDE SEQUENCE [LARGE SCALE GENOMIC DNA]</scope>
    <source>
        <strain evidence="2 3">Y10-2</strain>
    </source>
</reference>
<gene>
    <name evidence="2" type="ORF">ESV24_11345</name>
</gene>
<evidence type="ECO:0000313" key="2">
    <source>
        <dbReference type="EMBL" id="TXD68504.1"/>
    </source>
</evidence>
<dbReference type="AlphaFoldDB" id="A0A5C6YM87"/>
<name>A0A5C6YM87_9FLAO</name>
<keyword evidence="3" id="KW-1185">Reference proteome</keyword>
<dbReference type="InterPro" id="IPR001296">
    <property type="entry name" value="Glyco_trans_1"/>
</dbReference>
<dbReference type="Gene3D" id="3.40.50.2000">
    <property type="entry name" value="Glycogen Phosphorylase B"/>
    <property type="match status" value="2"/>
</dbReference>
<dbReference type="RefSeq" id="WP_111816704.1">
    <property type="nucleotide sequence ID" value="NZ_CBCRZQ010000009.1"/>
</dbReference>
<protein>
    <submittedName>
        <fullName evidence="2">Glycosyltransferase family 4 protein</fullName>
    </submittedName>
</protein>
<evidence type="ECO:0000259" key="1">
    <source>
        <dbReference type="Pfam" id="PF00534"/>
    </source>
</evidence>
<dbReference type="CDD" id="cd03794">
    <property type="entry name" value="GT4_WbuB-like"/>
    <property type="match status" value="1"/>
</dbReference>